<feature type="transmembrane region" description="Helical" evidence="1">
    <location>
        <begin position="43"/>
        <end position="66"/>
    </location>
</feature>
<accession>A0ABM1A068</accession>
<evidence type="ECO:0000313" key="3">
    <source>
        <dbReference type="RefSeq" id="XP_012938157.1"/>
    </source>
</evidence>
<dbReference type="GeneID" id="101852244"/>
<name>A0ABM1A068_APLCA</name>
<feature type="transmembrane region" description="Helical" evidence="1">
    <location>
        <begin position="122"/>
        <end position="145"/>
    </location>
</feature>
<keyword evidence="1" id="KW-1133">Transmembrane helix</keyword>
<gene>
    <name evidence="3" type="primary">LOC101852244</name>
</gene>
<evidence type="ECO:0000313" key="2">
    <source>
        <dbReference type="Proteomes" id="UP000694888"/>
    </source>
</evidence>
<dbReference type="Gene3D" id="1.20.120.1760">
    <property type="match status" value="1"/>
</dbReference>
<keyword evidence="1" id="KW-0812">Transmembrane</keyword>
<sequence>MSVVRCPWPEWTAYWTPPPTWPRRLLCENSLCTSVLFKDTRRLWICAAAALLTYFLTMDAILFSHFRSADLSSSTSGSIEKGEIYTPFTHLSVKGLLNDHPSQFFIAPSTEYFDMITHFSSIFSFITPNMISFAHLVCGFISGKFMSSDHLLDRRVGVVLYEYRTWLDAFDGTVHRAQEGLRLKYNSNHKTLGYVVDSTFDTLGGCFLGFSLLFYLIKKNRPDSGGTGHASHGKSHNNGQAQHSLLPMTSAAQAPPLTMRQVVLKAISFGVCLAVAGKCWDQAVEDFSVVFQTPLTDENLKTAQYEFCHSWTTLALFYLWRVFGGQSVLNYTLLAIYLDKIETYLSGFQFVLLGMALFLYLITAVYIHHIRSVLML</sequence>
<proteinExistence type="predicted"/>
<feature type="transmembrane region" description="Helical" evidence="1">
    <location>
        <begin position="350"/>
        <end position="370"/>
    </location>
</feature>
<dbReference type="RefSeq" id="XP_012938157.1">
    <property type="nucleotide sequence ID" value="XM_013082703.2"/>
</dbReference>
<keyword evidence="1" id="KW-0472">Membrane</keyword>
<protein>
    <submittedName>
        <fullName evidence="3">Ceramide phosphoethanolamine synthase</fullName>
    </submittedName>
</protein>
<organism evidence="2 3">
    <name type="scientific">Aplysia californica</name>
    <name type="common">California sea hare</name>
    <dbReference type="NCBI Taxonomy" id="6500"/>
    <lineage>
        <taxon>Eukaryota</taxon>
        <taxon>Metazoa</taxon>
        <taxon>Spiralia</taxon>
        <taxon>Lophotrochozoa</taxon>
        <taxon>Mollusca</taxon>
        <taxon>Gastropoda</taxon>
        <taxon>Heterobranchia</taxon>
        <taxon>Euthyneura</taxon>
        <taxon>Tectipleura</taxon>
        <taxon>Aplysiida</taxon>
        <taxon>Aplysioidea</taxon>
        <taxon>Aplysiidae</taxon>
        <taxon>Aplysia</taxon>
    </lineage>
</organism>
<reference evidence="3" key="1">
    <citation type="submission" date="2025-08" db="UniProtKB">
        <authorList>
            <consortium name="RefSeq"/>
        </authorList>
    </citation>
    <scope>IDENTIFICATION</scope>
</reference>
<keyword evidence="2" id="KW-1185">Reference proteome</keyword>
<evidence type="ECO:0000256" key="1">
    <source>
        <dbReference type="SAM" id="Phobius"/>
    </source>
</evidence>
<dbReference type="InterPro" id="IPR043130">
    <property type="entry name" value="CDP-OH_PTrfase_TM_dom"/>
</dbReference>
<dbReference type="Proteomes" id="UP000694888">
    <property type="component" value="Unplaced"/>
</dbReference>
<feature type="transmembrane region" description="Helical" evidence="1">
    <location>
        <begin position="192"/>
        <end position="217"/>
    </location>
</feature>
<feature type="transmembrane region" description="Helical" evidence="1">
    <location>
        <begin position="318"/>
        <end position="338"/>
    </location>
</feature>